<dbReference type="AlphaFoldDB" id="A0AAV1TKH1"/>
<accession>A0AAV1TKH1</accession>
<dbReference type="Proteomes" id="UP001162060">
    <property type="component" value="Unassembled WGS sequence"/>
</dbReference>
<evidence type="ECO:0000313" key="1">
    <source>
        <dbReference type="EMBL" id="CAK7921636.1"/>
    </source>
</evidence>
<gene>
    <name evidence="1" type="ORF">PM001_LOCUS7241</name>
</gene>
<sequence length="111" mass="12883">MTSIIRRSKGIPGEVLSPAAFMKQKLFSIWRSQRVTSDALWKDLKLHEDLQHSDVKNRTPRFALWKDYVDHLRAKRDYQLIGRRMEEAIAKIGSVIEKANRMTSNKLSNTG</sequence>
<dbReference type="EMBL" id="CAKLBY020000058">
    <property type="protein sequence ID" value="CAK7921636.1"/>
    <property type="molecule type" value="Genomic_DNA"/>
</dbReference>
<reference evidence="1" key="1">
    <citation type="submission" date="2024-01" db="EMBL/GenBank/DDBJ databases">
        <authorList>
            <person name="Webb A."/>
        </authorList>
    </citation>
    <scope>NUCLEOTIDE SEQUENCE</scope>
    <source>
        <strain evidence="1">Pm1</strain>
    </source>
</reference>
<comment type="caution">
    <text evidence="1">The sequence shown here is derived from an EMBL/GenBank/DDBJ whole genome shotgun (WGS) entry which is preliminary data.</text>
</comment>
<protein>
    <submittedName>
        <fullName evidence="1">Uncharacterized protein</fullName>
    </submittedName>
</protein>
<name>A0AAV1TKH1_9STRA</name>
<evidence type="ECO:0000313" key="2">
    <source>
        <dbReference type="Proteomes" id="UP001162060"/>
    </source>
</evidence>
<proteinExistence type="predicted"/>
<organism evidence="1 2">
    <name type="scientific">Peronospora matthiolae</name>
    <dbReference type="NCBI Taxonomy" id="2874970"/>
    <lineage>
        <taxon>Eukaryota</taxon>
        <taxon>Sar</taxon>
        <taxon>Stramenopiles</taxon>
        <taxon>Oomycota</taxon>
        <taxon>Peronosporomycetes</taxon>
        <taxon>Peronosporales</taxon>
        <taxon>Peronosporaceae</taxon>
        <taxon>Peronospora</taxon>
    </lineage>
</organism>